<proteinExistence type="predicted"/>
<organism evidence="2 3">
    <name type="scientific">Neobacillus massiliamazoniensis</name>
    <dbReference type="NCBI Taxonomy" id="1499688"/>
    <lineage>
        <taxon>Bacteria</taxon>
        <taxon>Bacillati</taxon>
        <taxon>Bacillota</taxon>
        <taxon>Bacilli</taxon>
        <taxon>Bacillales</taxon>
        <taxon>Bacillaceae</taxon>
        <taxon>Neobacillus</taxon>
    </lineage>
</organism>
<name>A0A0U1NWH7_9BACI</name>
<evidence type="ECO:0000313" key="3">
    <source>
        <dbReference type="Proteomes" id="UP000199087"/>
    </source>
</evidence>
<dbReference type="AlphaFoldDB" id="A0A0U1NWH7"/>
<dbReference type="OrthoDB" id="2942251at2"/>
<dbReference type="Proteomes" id="UP000199087">
    <property type="component" value="Unassembled WGS sequence"/>
</dbReference>
<dbReference type="PROSITE" id="PS51257">
    <property type="entry name" value="PROKAR_LIPOPROTEIN"/>
    <property type="match status" value="1"/>
</dbReference>
<dbReference type="RefSeq" id="WP_090634284.1">
    <property type="nucleotide sequence ID" value="NZ_CVRB01000002.1"/>
</dbReference>
<feature type="transmembrane region" description="Helical" evidence="1">
    <location>
        <begin position="6"/>
        <end position="24"/>
    </location>
</feature>
<keyword evidence="1" id="KW-0472">Membrane</keyword>
<evidence type="ECO:0000256" key="1">
    <source>
        <dbReference type="SAM" id="Phobius"/>
    </source>
</evidence>
<evidence type="ECO:0000313" key="2">
    <source>
        <dbReference type="EMBL" id="CRK82377.1"/>
    </source>
</evidence>
<dbReference type="EMBL" id="CVRB01000002">
    <property type="protein sequence ID" value="CRK82377.1"/>
    <property type="molecule type" value="Genomic_DNA"/>
</dbReference>
<reference evidence="3" key="1">
    <citation type="submission" date="2015-05" db="EMBL/GenBank/DDBJ databases">
        <authorList>
            <person name="Urmite Genomes"/>
        </authorList>
    </citation>
    <scope>NUCLEOTIDE SEQUENCE [LARGE SCALE GENOMIC DNA]</scope>
    <source>
        <strain evidence="3">LF1</strain>
    </source>
</reference>
<sequence length="72" mass="7902">MNTKTHWIPALIVSLGIVIGCYLISEKPFTKIEETKSKISATNSILVDIEGASKLLGLSTDEINKIISEEKK</sequence>
<protein>
    <submittedName>
        <fullName evidence="2">Uncharacterized protein</fullName>
    </submittedName>
</protein>
<gene>
    <name evidence="2" type="ORF">BN000_02301</name>
</gene>
<keyword evidence="1" id="KW-1133">Transmembrane helix</keyword>
<dbReference type="STRING" id="1499688.BN000_02301"/>
<accession>A0A0U1NWH7</accession>
<keyword evidence="3" id="KW-1185">Reference proteome</keyword>
<keyword evidence="1" id="KW-0812">Transmembrane</keyword>